<reference evidence="1 2" key="1">
    <citation type="submission" date="2014-12" db="EMBL/GenBank/DDBJ databases">
        <title>Genome assembly of Enhygromyxa salina DSM 15201.</title>
        <authorList>
            <person name="Sharma G."/>
            <person name="Subramanian S."/>
        </authorList>
    </citation>
    <scope>NUCLEOTIDE SEQUENCE [LARGE SCALE GENOMIC DNA]</scope>
    <source>
        <strain evidence="1 2">DSM 15201</strain>
    </source>
</reference>
<accession>A0A0C2CP56</accession>
<proteinExistence type="predicted"/>
<sequence length="58" mass="6125">MFEPPGFKIDDCTGVVIKGLTIIAYSSVGVEIFDGEGAGECKQISLENLTIVADGNYV</sequence>
<dbReference type="EMBL" id="JMCC02000272">
    <property type="protein sequence ID" value="KIG11525.1"/>
    <property type="molecule type" value="Genomic_DNA"/>
</dbReference>
<protein>
    <submittedName>
        <fullName evidence="1">Uncharacterized protein</fullName>
    </submittedName>
</protein>
<dbReference type="RefSeq" id="WP_153258506.1">
    <property type="nucleotide sequence ID" value="NZ_JMCC02000272.1"/>
</dbReference>
<organism evidence="1 2">
    <name type="scientific">Enhygromyxa salina</name>
    <dbReference type="NCBI Taxonomy" id="215803"/>
    <lineage>
        <taxon>Bacteria</taxon>
        <taxon>Pseudomonadati</taxon>
        <taxon>Myxococcota</taxon>
        <taxon>Polyangia</taxon>
        <taxon>Nannocystales</taxon>
        <taxon>Nannocystaceae</taxon>
        <taxon>Enhygromyxa</taxon>
    </lineage>
</organism>
<dbReference type="Proteomes" id="UP000031599">
    <property type="component" value="Unassembled WGS sequence"/>
</dbReference>
<name>A0A0C2CP56_9BACT</name>
<comment type="caution">
    <text evidence="1">The sequence shown here is derived from an EMBL/GenBank/DDBJ whole genome shotgun (WGS) entry which is preliminary data.</text>
</comment>
<evidence type="ECO:0000313" key="2">
    <source>
        <dbReference type="Proteomes" id="UP000031599"/>
    </source>
</evidence>
<dbReference type="AlphaFoldDB" id="A0A0C2CP56"/>
<evidence type="ECO:0000313" key="1">
    <source>
        <dbReference type="EMBL" id="KIG11525.1"/>
    </source>
</evidence>
<gene>
    <name evidence="1" type="ORF">DB30_03503</name>
</gene>